<keyword evidence="2" id="KW-1185">Reference proteome</keyword>
<dbReference type="HOGENOM" id="CLU_2750441_0_0_10"/>
<proteinExistence type="predicted"/>
<dbReference type="STRING" id="194439.CT1118"/>
<reference evidence="1 2" key="1">
    <citation type="journal article" date="2002" name="Proc. Natl. Acad. Sci. U.S.A.">
        <title>The complete genome sequence of Chlorobium tepidum TLS, a photosynthetic, anaerobic, green-sulfur bacterium.</title>
        <authorList>
            <person name="Eisen J.A."/>
            <person name="Nelson K.E."/>
            <person name="Paulsen I.T."/>
            <person name="Heidelberg J.F."/>
            <person name="Wu M."/>
            <person name="Dodson R.J."/>
            <person name="Deboy R."/>
            <person name="Gwinn M.L."/>
            <person name="Nelson W.C."/>
            <person name="Haft D.H."/>
            <person name="Hickey E.K."/>
            <person name="Peterson J.D."/>
            <person name="Durkin A.S."/>
            <person name="Kolonay J.L."/>
            <person name="Yang F."/>
            <person name="Holt I."/>
            <person name="Umayam L.A."/>
            <person name="Mason T."/>
            <person name="Brenner M."/>
            <person name="Shea T.P."/>
            <person name="Parksey D."/>
            <person name="Nierman W.C."/>
            <person name="Feldblyum T.V."/>
            <person name="Hansen C.L."/>
            <person name="Craven M.B."/>
            <person name="Radune D."/>
            <person name="Vamathevan J."/>
            <person name="Khouri H."/>
            <person name="White O."/>
            <person name="Gruber T.M."/>
            <person name="Ketchum K.A."/>
            <person name="Venter J.C."/>
            <person name="Tettelin H."/>
            <person name="Bryant D.A."/>
            <person name="Fraser C.M."/>
        </authorList>
    </citation>
    <scope>NUCLEOTIDE SEQUENCE [LARGE SCALE GENOMIC DNA]</scope>
    <source>
        <strain evidence="2">ATCC 49652 / DSM 12025 / NBRC 103806 / TLS</strain>
    </source>
</reference>
<evidence type="ECO:0000313" key="2">
    <source>
        <dbReference type="Proteomes" id="UP000001007"/>
    </source>
</evidence>
<dbReference type="AlphaFoldDB" id="Q8KDD6"/>
<gene>
    <name evidence="1" type="ordered locus">CT1118</name>
</gene>
<dbReference type="Proteomes" id="UP000001007">
    <property type="component" value="Chromosome"/>
</dbReference>
<accession>Q8KDD6</accession>
<sequence>MVGFDQLSVSMMTLPCDGSCETLRQHYKSHTIAAMKQHRAFFGNATVRRIEKTFFSHPLLHYTEKEGTRS</sequence>
<evidence type="ECO:0000313" key="1">
    <source>
        <dbReference type="EMBL" id="AAM72351.1"/>
    </source>
</evidence>
<protein>
    <submittedName>
        <fullName evidence="1">Uncharacterized protein</fullName>
    </submittedName>
</protein>
<organism evidence="1 2">
    <name type="scientific">Chlorobaculum tepidum (strain ATCC 49652 / DSM 12025 / NBRC 103806 / TLS)</name>
    <name type="common">Chlorobium tepidum</name>
    <dbReference type="NCBI Taxonomy" id="194439"/>
    <lineage>
        <taxon>Bacteria</taxon>
        <taxon>Pseudomonadati</taxon>
        <taxon>Chlorobiota</taxon>
        <taxon>Chlorobiia</taxon>
        <taxon>Chlorobiales</taxon>
        <taxon>Chlorobiaceae</taxon>
        <taxon>Chlorobaculum</taxon>
    </lineage>
</organism>
<dbReference type="EMBL" id="AE006470">
    <property type="protein sequence ID" value="AAM72351.1"/>
    <property type="molecule type" value="Genomic_DNA"/>
</dbReference>
<dbReference type="KEGG" id="cte:CT1118"/>
<name>Q8KDD6_CHLTE</name>
<dbReference type="EnsemblBacteria" id="AAM72351">
    <property type="protein sequence ID" value="AAM72351"/>
    <property type="gene ID" value="CT1118"/>
</dbReference>